<reference evidence="3 4" key="1">
    <citation type="submission" date="2024-04" db="EMBL/GenBank/DDBJ databases">
        <title>Tritrichomonas musculus Genome.</title>
        <authorList>
            <person name="Alves-Ferreira E."/>
            <person name="Grigg M."/>
            <person name="Lorenzi H."/>
            <person name="Galac M."/>
        </authorList>
    </citation>
    <scope>NUCLEOTIDE SEQUENCE [LARGE SCALE GENOMIC DNA]</scope>
    <source>
        <strain evidence="3 4">EAF2021</strain>
    </source>
</reference>
<evidence type="ECO:0000313" key="4">
    <source>
        <dbReference type="Proteomes" id="UP001470230"/>
    </source>
</evidence>
<accession>A0ABR2J2D6</accession>
<gene>
    <name evidence="3" type="ORF">M9Y10_007464</name>
</gene>
<dbReference type="EMBL" id="JAPFFF010000013">
    <property type="protein sequence ID" value="KAK8871724.1"/>
    <property type="molecule type" value="Genomic_DNA"/>
</dbReference>
<evidence type="ECO:0000256" key="1">
    <source>
        <dbReference type="SAM" id="Coils"/>
    </source>
</evidence>
<evidence type="ECO:0000313" key="3">
    <source>
        <dbReference type="EMBL" id="KAK8871724.1"/>
    </source>
</evidence>
<organism evidence="3 4">
    <name type="scientific">Tritrichomonas musculus</name>
    <dbReference type="NCBI Taxonomy" id="1915356"/>
    <lineage>
        <taxon>Eukaryota</taxon>
        <taxon>Metamonada</taxon>
        <taxon>Parabasalia</taxon>
        <taxon>Tritrichomonadida</taxon>
        <taxon>Tritrichomonadidae</taxon>
        <taxon>Tritrichomonas</taxon>
    </lineage>
</organism>
<sequence length="545" mass="64823">MTVKRETQIKCFSKWCFKMLFDLDDIHFASIQTDFTNGVNLLHLTEILSNEKIINGKWHKDPNSVFQINENISIALNFMSKNLLIKNIVAGVDDIRDKNLIKTLGLIWSLFYKFFVENISFNNKKGKDALLQWCQTNVKEINDLNLTNFGKSWMNGLPFLYLIQKFSPNLINAESILELSDVERIHKAFELFREMGIIVYMDEKDFEGNFPDEKSLILQISEIYHYFNEESHADKSKIQEIQAEIDKITGQIREKDNDKEDDNKIKLKKVEQKEIENKEMEDSNVFKIKLKKIPKKPTQEEIDEQRRIEKEKHDREKEIRINKIREKIHDLDMKRDEHLKQLSDKQKELISQKNEDLNPLIMEKEKKIKEIEAEYDKKIKDQGLDIVYNDYDPDDLICSIKHLKKEITALQEVATMEYFKSDDGIHTSNGFTISQYNERIIMLENALREERAVKQEEIKRKMEANMKKNSENCIKRKNLEDEKMAKIEIVKSEMSQKIVPIEEKYDSQISKIRDSFYYYIDFYESQRIQLTSVIKKEQFEMFLEP</sequence>
<comment type="caution">
    <text evidence="3">The sequence shown here is derived from an EMBL/GenBank/DDBJ whole genome shotgun (WGS) entry which is preliminary data.</text>
</comment>
<dbReference type="SUPFAM" id="SSF47576">
    <property type="entry name" value="Calponin-homology domain, CH-domain"/>
    <property type="match status" value="1"/>
</dbReference>
<dbReference type="Gene3D" id="1.10.418.10">
    <property type="entry name" value="Calponin-like domain"/>
    <property type="match status" value="2"/>
</dbReference>
<dbReference type="PANTHER" id="PTHR11915">
    <property type="entry name" value="SPECTRIN/FILAMIN RELATED CYTOSKELETAL PROTEIN"/>
    <property type="match status" value="1"/>
</dbReference>
<dbReference type="InterPro" id="IPR036872">
    <property type="entry name" value="CH_dom_sf"/>
</dbReference>
<evidence type="ECO:0000259" key="2">
    <source>
        <dbReference type="PROSITE" id="PS50021"/>
    </source>
</evidence>
<proteinExistence type="predicted"/>
<feature type="domain" description="Calponin-homology (CH)" evidence="2">
    <location>
        <begin position="124"/>
        <end position="228"/>
    </location>
</feature>
<keyword evidence="4" id="KW-1185">Reference proteome</keyword>
<dbReference type="Proteomes" id="UP001470230">
    <property type="component" value="Unassembled WGS sequence"/>
</dbReference>
<keyword evidence="1" id="KW-0175">Coiled coil</keyword>
<dbReference type="SMART" id="SM00033">
    <property type="entry name" value="CH"/>
    <property type="match status" value="2"/>
</dbReference>
<feature type="domain" description="Calponin-homology (CH)" evidence="2">
    <location>
        <begin position="6"/>
        <end position="115"/>
    </location>
</feature>
<dbReference type="Pfam" id="PF00307">
    <property type="entry name" value="CH"/>
    <property type="match status" value="2"/>
</dbReference>
<protein>
    <recommendedName>
        <fullName evidence="2">Calponin-homology (CH) domain-containing protein</fullName>
    </recommendedName>
</protein>
<name>A0ABR2J2D6_9EUKA</name>
<dbReference type="PROSITE" id="PS50021">
    <property type="entry name" value="CH"/>
    <property type="match status" value="2"/>
</dbReference>
<dbReference type="InterPro" id="IPR001715">
    <property type="entry name" value="CH_dom"/>
</dbReference>
<feature type="coiled-coil region" evidence="1">
    <location>
        <begin position="321"/>
        <end position="381"/>
    </location>
</feature>